<dbReference type="OrthoDB" id="2084666at2"/>
<dbReference type="Pfam" id="PF18902">
    <property type="entry name" value="DUF5658"/>
    <property type="match status" value="1"/>
</dbReference>
<evidence type="ECO:0000313" key="4">
    <source>
        <dbReference type="Proteomes" id="UP000181936"/>
    </source>
</evidence>
<accession>A0A1L3MPY3</accession>
<dbReference type="KEGG" id="bwh:A9C19_06420"/>
<protein>
    <recommendedName>
        <fullName evidence="2">DUF5658 domain-containing protein</fullName>
    </recommendedName>
</protein>
<reference evidence="3 4" key="1">
    <citation type="journal article" date="2016" name="Sci. Rep.">
        <title>Complete genome sequence and transcriptomic analysis of a novel marine strain Bacillus weihaiensis reveals the mechanism of brown algae degradation.</title>
        <authorList>
            <person name="Zhu Y."/>
            <person name="Chen P."/>
            <person name="Bao Y."/>
            <person name="Men Y."/>
            <person name="Zeng Y."/>
            <person name="Yang J."/>
            <person name="Sun J."/>
            <person name="Sun Y."/>
        </authorList>
    </citation>
    <scope>NUCLEOTIDE SEQUENCE [LARGE SCALE GENOMIC DNA]</scope>
    <source>
        <strain evidence="3 4">Alg07</strain>
    </source>
</reference>
<name>A0A1L3MPY3_9BACI</name>
<dbReference type="InterPro" id="IPR043717">
    <property type="entry name" value="DUF5658"/>
</dbReference>
<gene>
    <name evidence="3" type="ORF">A9C19_06420</name>
</gene>
<evidence type="ECO:0000256" key="1">
    <source>
        <dbReference type="SAM" id="Phobius"/>
    </source>
</evidence>
<keyword evidence="4" id="KW-1185">Reference proteome</keyword>
<proteinExistence type="predicted"/>
<dbReference type="RefSeq" id="WP_072579197.1">
    <property type="nucleotide sequence ID" value="NZ_CP016020.1"/>
</dbReference>
<evidence type="ECO:0000259" key="2">
    <source>
        <dbReference type="Pfam" id="PF18902"/>
    </source>
</evidence>
<keyword evidence="1" id="KW-1133">Transmembrane helix</keyword>
<feature type="transmembrane region" description="Helical" evidence="1">
    <location>
        <begin position="75"/>
        <end position="94"/>
    </location>
</feature>
<dbReference type="AlphaFoldDB" id="A0A1L3MPY3"/>
<feature type="domain" description="DUF5658" evidence="2">
    <location>
        <begin position="7"/>
        <end position="95"/>
    </location>
</feature>
<keyword evidence="1" id="KW-0812">Transmembrane</keyword>
<evidence type="ECO:0000313" key="3">
    <source>
        <dbReference type="EMBL" id="APH04410.1"/>
    </source>
</evidence>
<dbReference type="Proteomes" id="UP000181936">
    <property type="component" value="Chromosome"/>
</dbReference>
<feature type="transmembrane region" description="Helical" evidence="1">
    <location>
        <begin position="7"/>
        <end position="23"/>
    </location>
</feature>
<dbReference type="EMBL" id="CP016020">
    <property type="protein sequence ID" value="APH04410.1"/>
    <property type="molecule type" value="Genomic_DNA"/>
</dbReference>
<sequence length="99" mass="11220">MKFFLHYLALLNIIDGIATYIGVSSKLIEEANPLMKTILDTDPYLFLFVKFALSFTLIFILLLNKIPEYSIVKIAAGLGSFVYTIIICFHSVWITQALI</sequence>
<keyword evidence="1" id="KW-0472">Membrane</keyword>
<feature type="transmembrane region" description="Helical" evidence="1">
    <location>
        <begin position="43"/>
        <end position="63"/>
    </location>
</feature>
<organism evidence="3 4">
    <name type="scientific">Bacillus weihaiensis</name>
    <dbReference type="NCBI Taxonomy" id="1547283"/>
    <lineage>
        <taxon>Bacteria</taxon>
        <taxon>Bacillati</taxon>
        <taxon>Bacillota</taxon>
        <taxon>Bacilli</taxon>
        <taxon>Bacillales</taxon>
        <taxon>Bacillaceae</taxon>
        <taxon>Bacillus</taxon>
    </lineage>
</organism>